<name>A0A4Q5AMU5_9BIFI</name>
<proteinExistence type="predicted"/>
<evidence type="ECO:0000313" key="2">
    <source>
        <dbReference type="EMBL" id="RYQ30959.1"/>
    </source>
</evidence>
<dbReference type="AlphaFoldDB" id="A0A4Q5AMU5"/>
<dbReference type="EMBL" id="RYUT01000002">
    <property type="protein sequence ID" value="RYQ30959.1"/>
    <property type="molecule type" value="Genomic_DNA"/>
</dbReference>
<dbReference type="RefSeq" id="WP_129870697.1">
    <property type="nucleotide sequence ID" value="NZ_RYUO01000002.1"/>
</dbReference>
<protein>
    <submittedName>
        <fullName evidence="2">HTH DNA binding protein</fullName>
    </submittedName>
</protein>
<feature type="compositionally biased region" description="Low complexity" evidence="1">
    <location>
        <begin position="155"/>
        <end position="166"/>
    </location>
</feature>
<gene>
    <name evidence="2" type="ORF">PG2017B_0769</name>
</gene>
<evidence type="ECO:0000313" key="3">
    <source>
        <dbReference type="Proteomes" id="UP000291920"/>
    </source>
</evidence>
<dbReference type="Proteomes" id="UP000291920">
    <property type="component" value="Unassembled WGS sequence"/>
</dbReference>
<evidence type="ECO:0000256" key="1">
    <source>
        <dbReference type="SAM" id="MobiDB-lite"/>
    </source>
</evidence>
<feature type="region of interest" description="Disordered" evidence="1">
    <location>
        <begin position="100"/>
        <end position="178"/>
    </location>
</feature>
<comment type="caution">
    <text evidence="2">The sequence shown here is derived from an EMBL/GenBank/DDBJ whole genome shotgun (WGS) entry which is preliminary data.</text>
</comment>
<sequence length="282" mass="32315">MSRTGYAKLSNEFWRSPSVMEMLDTNPAALGYYVAAVSYASDNLTDGLIETRVAKHSLHVPEDVISFLVEIGKWETVEGGWLIHNYAKWQNSREHIEAQAEQARERVRRFREKQQENSASDNSNAGVTHYTSVTNAEETTVKRRTVNQNTKPKHNNQNDSSNDESNTPQTPHRDADAYTPEFEEFWQAYPRKKDKRAAWKAWKAALKRANPEAIITAAKAEARRPCELKYRKYPASWLNADAWEDEPDQPAANTQPPRLSREQANLAHNMGVVQYFRDHPEG</sequence>
<feature type="compositionally biased region" description="Polar residues" evidence="1">
    <location>
        <begin position="117"/>
        <end position="138"/>
    </location>
</feature>
<accession>A0A4Q5AMU5</accession>
<organism evidence="2 3">
    <name type="scientific">Bifidobacterium pseudolongum subsp. globosum</name>
    <dbReference type="NCBI Taxonomy" id="1690"/>
    <lineage>
        <taxon>Bacteria</taxon>
        <taxon>Bacillati</taxon>
        <taxon>Actinomycetota</taxon>
        <taxon>Actinomycetes</taxon>
        <taxon>Bifidobacteriales</taxon>
        <taxon>Bifidobacteriaceae</taxon>
        <taxon>Bifidobacterium</taxon>
    </lineage>
</organism>
<reference evidence="2 3" key="1">
    <citation type="submission" date="2018-12" db="EMBL/GenBank/DDBJ databases">
        <title>Unveiling genomic diversity among members of the Bifidobacterium pseudolongum species, a widely distributed gut commensal of the animal kingdom.</title>
        <authorList>
            <person name="Lugli G.A."/>
            <person name="Duranti S."/>
            <person name="Albert K."/>
            <person name="Mancabelli L."/>
            <person name="Napoli S."/>
            <person name="Viappiani A."/>
            <person name="Anzalone R."/>
            <person name="Longhi G."/>
            <person name="Milani C."/>
            <person name="Turroni F."/>
            <person name="Alessandri G."/>
            <person name="Sela D.A."/>
            <person name="Van Sinderen D."/>
            <person name="Ventura M."/>
        </authorList>
    </citation>
    <scope>NUCLEOTIDE SEQUENCE [LARGE SCALE GENOMIC DNA]</scope>
    <source>
        <strain evidence="2 3">2017B</strain>
    </source>
</reference>